<dbReference type="EMBL" id="CAKLPX010000002">
    <property type="protein sequence ID" value="CAH0991816.1"/>
    <property type="molecule type" value="Genomic_DNA"/>
</dbReference>
<sequence>MIKNIIMTSCISAALLVGSPSFAQQPVTPSTGISILSVDNNADNTVTINGKAGPWQAITDLTINGYQPLNYIPQSDPSITGPEAHIFSLTIPAADHYQIVSYDMLQGTRSADYASADTAIENAVQLAISDQFMAEVGPVVETLLEDISLTSLLDIDSNECIYRQYSWQRCGLYLREAGINGRPDVSVFFTPASNNELTINVAIHIPEAALHTRVKRPFWWGYRNTRIAAKNVDVFAQIGVTATDNQSIKLILDDPSDIALHIGKLDVDSNTIAANMIPLFKNSITTIINKHLVNVVGPILNHVALPEIPLSLPLDIDGDGNNDAVFDIAMHANQLSADNNNTGIVAIGGAISVSEENTAQGREILGYRVIEGELPNADLANNTDIQASLAVSFVNQIVAALYQSGLEESIAIPLKVSDLGSFGEALGIFGYAIDAPMNFEIAFGGLPEITLSNDAVNPLGLQLVAPELRFKMIIENAAGEMETALDFEMDVAVATSIGAHADGKLDLDFNDILAMNITTLYPSTISDLGGPQTAPLITFGLQMMLQEFAPLVEDLTNSARIDLDLGALLNDLLKTNDFSTIPATGYITEADASDDNAYMTIGIGVDFN</sequence>
<protein>
    <submittedName>
        <fullName evidence="2">Uncharacterized protein</fullName>
    </submittedName>
</protein>
<feature type="chain" id="PRO_5047045274" evidence="1">
    <location>
        <begin position="24"/>
        <end position="608"/>
    </location>
</feature>
<proteinExistence type="predicted"/>
<keyword evidence="1" id="KW-0732">Signal</keyword>
<dbReference type="Proteomes" id="UP000838100">
    <property type="component" value="Unassembled WGS sequence"/>
</dbReference>
<accession>A0ABM9AF35</accession>
<comment type="caution">
    <text evidence="2">The sequence shown here is derived from an EMBL/GenBank/DDBJ whole genome shotgun (WGS) entry which is preliminary data.</text>
</comment>
<evidence type="ECO:0000313" key="3">
    <source>
        <dbReference type="Proteomes" id="UP000838100"/>
    </source>
</evidence>
<feature type="signal peptide" evidence="1">
    <location>
        <begin position="1"/>
        <end position="23"/>
    </location>
</feature>
<name>A0ABM9AF35_9GAMM</name>
<keyword evidence="3" id="KW-1185">Reference proteome</keyword>
<organism evidence="2 3">
    <name type="scientific">Sinobacterium norvegicum</name>
    <dbReference type="NCBI Taxonomy" id="1641715"/>
    <lineage>
        <taxon>Bacteria</taxon>
        <taxon>Pseudomonadati</taxon>
        <taxon>Pseudomonadota</taxon>
        <taxon>Gammaproteobacteria</taxon>
        <taxon>Cellvibrionales</taxon>
        <taxon>Spongiibacteraceae</taxon>
        <taxon>Sinobacterium</taxon>
    </lineage>
</organism>
<evidence type="ECO:0000256" key="1">
    <source>
        <dbReference type="SAM" id="SignalP"/>
    </source>
</evidence>
<reference evidence="2" key="1">
    <citation type="submission" date="2021-12" db="EMBL/GenBank/DDBJ databases">
        <authorList>
            <person name="Rodrigo-Torres L."/>
            <person name="Arahal R. D."/>
            <person name="Lucena T."/>
        </authorList>
    </citation>
    <scope>NUCLEOTIDE SEQUENCE</scope>
    <source>
        <strain evidence="2">CECT 8267</strain>
    </source>
</reference>
<evidence type="ECO:0000313" key="2">
    <source>
        <dbReference type="EMBL" id="CAH0991816.1"/>
    </source>
</evidence>
<gene>
    <name evidence="2" type="ORF">SIN8267_01931</name>
</gene>